<dbReference type="Proteomes" id="UP000789375">
    <property type="component" value="Unassembled WGS sequence"/>
</dbReference>
<sequence length="107" mass="11608">MWTFPSCMCSQVFYNNLVSCGNACNIPVDEPAKYESDSEIGNHPEFKFKLTTNVGTMYIEQNPDSPDADSKQSVSLGLKIGIPIGIAFILTLISVIGKKKCGGSNKN</sequence>
<protein>
    <submittedName>
        <fullName evidence="2">14611_t:CDS:1</fullName>
    </submittedName>
</protein>
<proteinExistence type="predicted"/>
<evidence type="ECO:0000313" key="2">
    <source>
        <dbReference type="EMBL" id="CAG8497801.1"/>
    </source>
</evidence>
<gene>
    <name evidence="2" type="ORF">FMOSSE_LOCUS3874</name>
</gene>
<evidence type="ECO:0000256" key="1">
    <source>
        <dbReference type="SAM" id="Phobius"/>
    </source>
</evidence>
<comment type="caution">
    <text evidence="2">The sequence shown here is derived from an EMBL/GenBank/DDBJ whole genome shotgun (WGS) entry which is preliminary data.</text>
</comment>
<dbReference type="EMBL" id="CAJVPP010000614">
    <property type="protein sequence ID" value="CAG8497801.1"/>
    <property type="molecule type" value="Genomic_DNA"/>
</dbReference>
<reference evidence="2" key="1">
    <citation type="submission" date="2021-06" db="EMBL/GenBank/DDBJ databases">
        <authorList>
            <person name="Kallberg Y."/>
            <person name="Tangrot J."/>
            <person name="Rosling A."/>
        </authorList>
    </citation>
    <scope>NUCLEOTIDE SEQUENCE</scope>
    <source>
        <strain evidence="2">87-6 pot B 2015</strain>
    </source>
</reference>
<keyword evidence="3" id="KW-1185">Reference proteome</keyword>
<keyword evidence="1" id="KW-0472">Membrane</keyword>
<keyword evidence="1" id="KW-1133">Transmembrane helix</keyword>
<evidence type="ECO:0000313" key="3">
    <source>
        <dbReference type="Proteomes" id="UP000789375"/>
    </source>
</evidence>
<accession>A0A9N8ZJK8</accession>
<dbReference type="AlphaFoldDB" id="A0A9N8ZJK8"/>
<name>A0A9N8ZJK8_FUNMO</name>
<organism evidence="2 3">
    <name type="scientific">Funneliformis mosseae</name>
    <name type="common">Endomycorrhizal fungus</name>
    <name type="synonym">Glomus mosseae</name>
    <dbReference type="NCBI Taxonomy" id="27381"/>
    <lineage>
        <taxon>Eukaryota</taxon>
        <taxon>Fungi</taxon>
        <taxon>Fungi incertae sedis</taxon>
        <taxon>Mucoromycota</taxon>
        <taxon>Glomeromycotina</taxon>
        <taxon>Glomeromycetes</taxon>
        <taxon>Glomerales</taxon>
        <taxon>Glomeraceae</taxon>
        <taxon>Funneliformis</taxon>
    </lineage>
</organism>
<keyword evidence="1" id="KW-0812">Transmembrane</keyword>
<feature type="transmembrane region" description="Helical" evidence="1">
    <location>
        <begin position="76"/>
        <end position="97"/>
    </location>
</feature>